<accession>A0A7J8LQD9</accession>
<name>A0A7J8LQD9_9ROSI</name>
<evidence type="ECO:0000313" key="4">
    <source>
        <dbReference type="Proteomes" id="UP000593572"/>
    </source>
</evidence>
<feature type="signal peptide" evidence="1">
    <location>
        <begin position="1"/>
        <end position="18"/>
    </location>
</feature>
<dbReference type="AlphaFoldDB" id="A0A7J8LQD9"/>
<organism evidence="3 4">
    <name type="scientific">Gossypium lobatum</name>
    <dbReference type="NCBI Taxonomy" id="34289"/>
    <lineage>
        <taxon>Eukaryota</taxon>
        <taxon>Viridiplantae</taxon>
        <taxon>Streptophyta</taxon>
        <taxon>Embryophyta</taxon>
        <taxon>Tracheophyta</taxon>
        <taxon>Spermatophyta</taxon>
        <taxon>Magnoliopsida</taxon>
        <taxon>eudicotyledons</taxon>
        <taxon>Gunneridae</taxon>
        <taxon>Pentapetalae</taxon>
        <taxon>rosids</taxon>
        <taxon>malvids</taxon>
        <taxon>Malvales</taxon>
        <taxon>Malvaceae</taxon>
        <taxon>Malvoideae</taxon>
        <taxon>Gossypium</taxon>
    </lineage>
</organism>
<dbReference type="Pfam" id="PF13456">
    <property type="entry name" value="RVT_3"/>
    <property type="match status" value="1"/>
</dbReference>
<evidence type="ECO:0000256" key="1">
    <source>
        <dbReference type="SAM" id="SignalP"/>
    </source>
</evidence>
<feature type="chain" id="PRO_5029544498" description="RNase H type-1 domain-containing protein" evidence="1">
    <location>
        <begin position="19"/>
        <end position="190"/>
    </location>
</feature>
<dbReference type="CDD" id="cd06222">
    <property type="entry name" value="RNase_H_like"/>
    <property type="match status" value="1"/>
</dbReference>
<dbReference type="GO" id="GO:0003676">
    <property type="term" value="F:nucleic acid binding"/>
    <property type="evidence" value="ECO:0007669"/>
    <property type="project" value="InterPro"/>
</dbReference>
<dbReference type="Proteomes" id="UP000593572">
    <property type="component" value="Unassembled WGS sequence"/>
</dbReference>
<dbReference type="InterPro" id="IPR002156">
    <property type="entry name" value="RNaseH_domain"/>
</dbReference>
<dbReference type="GO" id="GO:0004523">
    <property type="term" value="F:RNA-DNA hybrid ribonuclease activity"/>
    <property type="evidence" value="ECO:0007669"/>
    <property type="project" value="InterPro"/>
</dbReference>
<dbReference type="InterPro" id="IPR044730">
    <property type="entry name" value="RNase_H-like_dom_plant"/>
</dbReference>
<proteinExistence type="predicted"/>
<comment type="caution">
    <text evidence="3">The sequence shown here is derived from an EMBL/GenBank/DDBJ whole genome shotgun (WGS) entry which is preliminary data.</text>
</comment>
<dbReference type="InterPro" id="IPR052929">
    <property type="entry name" value="RNase_H-like_EbsB-rel"/>
</dbReference>
<evidence type="ECO:0000259" key="2">
    <source>
        <dbReference type="Pfam" id="PF13456"/>
    </source>
</evidence>
<reference evidence="3 4" key="1">
    <citation type="journal article" date="2019" name="Genome Biol. Evol.">
        <title>Insights into the evolution of the New World diploid cottons (Gossypium, subgenus Houzingenia) based on genome sequencing.</title>
        <authorList>
            <person name="Grover C.E."/>
            <person name="Arick M.A. 2nd"/>
            <person name="Thrash A."/>
            <person name="Conover J.L."/>
            <person name="Sanders W.S."/>
            <person name="Peterson D.G."/>
            <person name="Frelichowski J.E."/>
            <person name="Scheffler J.A."/>
            <person name="Scheffler B.E."/>
            <person name="Wendel J.F."/>
        </authorList>
    </citation>
    <scope>NUCLEOTIDE SEQUENCE [LARGE SCALE GENOMIC DNA]</scope>
    <source>
        <strain evidence="3">157</strain>
        <tissue evidence="3">Leaf</tissue>
    </source>
</reference>
<dbReference type="PANTHER" id="PTHR47074:SF48">
    <property type="entry name" value="POLYNUCLEOTIDYL TRANSFERASE, RIBONUCLEASE H-LIKE SUPERFAMILY PROTEIN"/>
    <property type="match status" value="1"/>
</dbReference>
<evidence type="ECO:0000313" key="3">
    <source>
        <dbReference type="EMBL" id="MBA0554649.1"/>
    </source>
</evidence>
<feature type="domain" description="RNase H type-1" evidence="2">
    <location>
        <begin position="91"/>
        <end position="170"/>
    </location>
</feature>
<dbReference type="EMBL" id="JABEZX010000004">
    <property type="protein sequence ID" value="MBA0554649.1"/>
    <property type="molecule type" value="Genomic_DNA"/>
</dbReference>
<gene>
    <name evidence="3" type="ORF">Golob_013743</name>
</gene>
<sequence length="190" mass="21328">MGAELAMASFLWVTNVLCSPKGRIQVVLDMWEARNLFVIQGRVSSLQDAILKAFPIHPDFRVHNLLYAPLLPRRLTVVRWTPPYEDEVKINVDVALNEEMIFAFCGVIVRDHEGMVPVGFSYSFTKAFDAPSAEALALACATQKAFKKGFSRVIFESDCAFIIIKFNSQTLDLSLYGCIVKEALGILQFF</sequence>
<keyword evidence="4" id="KW-1185">Reference proteome</keyword>
<dbReference type="PANTHER" id="PTHR47074">
    <property type="entry name" value="BNAC02G40300D PROTEIN"/>
    <property type="match status" value="1"/>
</dbReference>
<keyword evidence="1" id="KW-0732">Signal</keyword>
<protein>
    <recommendedName>
        <fullName evidence="2">RNase H type-1 domain-containing protein</fullName>
    </recommendedName>
</protein>